<gene>
    <name evidence="2" type="ORF">NTJ_00541</name>
</gene>
<organism evidence="2 3">
    <name type="scientific">Nesidiocoris tenuis</name>
    <dbReference type="NCBI Taxonomy" id="355587"/>
    <lineage>
        <taxon>Eukaryota</taxon>
        <taxon>Metazoa</taxon>
        <taxon>Ecdysozoa</taxon>
        <taxon>Arthropoda</taxon>
        <taxon>Hexapoda</taxon>
        <taxon>Insecta</taxon>
        <taxon>Pterygota</taxon>
        <taxon>Neoptera</taxon>
        <taxon>Paraneoptera</taxon>
        <taxon>Hemiptera</taxon>
        <taxon>Heteroptera</taxon>
        <taxon>Panheteroptera</taxon>
        <taxon>Cimicomorpha</taxon>
        <taxon>Miridae</taxon>
        <taxon>Dicyphina</taxon>
        <taxon>Nesidiocoris</taxon>
    </lineage>
</organism>
<evidence type="ECO:0000313" key="3">
    <source>
        <dbReference type="Proteomes" id="UP001307889"/>
    </source>
</evidence>
<protein>
    <submittedName>
        <fullName evidence="2">Uncharacterized protein</fullName>
    </submittedName>
</protein>
<proteinExistence type="predicted"/>
<evidence type="ECO:0000313" key="2">
    <source>
        <dbReference type="EMBL" id="BES87736.1"/>
    </source>
</evidence>
<feature type="compositionally biased region" description="Polar residues" evidence="1">
    <location>
        <begin position="46"/>
        <end position="57"/>
    </location>
</feature>
<feature type="region of interest" description="Disordered" evidence="1">
    <location>
        <begin position="32"/>
        <end position="73"/>
    </location>
</feature>
<accession>A0ABN7AA25</accession>
<dbReference type="Proteomes" id="UP001307889">
    <property type="component" value="Chromosome 1"/>
</dbReference>
<evidence type="ECO:0000256" key="1">
    <source>
        <dbReference type="SAM" id="MobiDB-lite"/>
    </source>
</evidence>
<dbReference type="EMBL" id="AP028909">
    <property type="protein sequence ID" value="BES87736.1"/>
    <property type="molecule type" value="Genomic_DNA"/>
</dbReference>
<name>A0ABN7AA25_9HEMI</name>
<sequence>MATHCQLGRYPQSFSDTFSAILTFPAVLAPRSPQIKKRRESATCPHRQQQQQHYSNLSRREQLSDTNEDEGRRVNNRPILSVLGLLCRLLCRARAVASFKAPEKTSGRRLR</sequence>
<reference evidence="2 3" key="1">
    <citation type="submission" date="2023-09" db="EMBL/GenBank/DDBJ databases">
        <title>Nesidiocoris tenuis whole genome shotgun sequence.</title>
        <authorList>
            <person name="Shibata T."/>
            <person name="Shimoda M."/>
            <person name="Kobayashi T."/>
            <person name="Uehara T."/>
        </authorList>
    </citation>
    <scope>NUCLEOTIDE SEQUENCE [LARGE SCALE GENOMIC DNA]</scope>
    <source>
        <strain evidence="2 3">Japan</strain>
    </source>
</reference>
<feature type="compositionally biased region" description="Basic and acidic residues" evidence="1">
    <location>
        <begin position="58"/>
        <end position="73"/>
    </location>
</feature>
<keyword evidence="3" id="KW-1185">Reference proteome</keyword>